<gene>
    <name evidence="1" type="ordered locus">Tbd_2072</name>
</gene>
<dbReference type="KEGG" id="tbd:Tbd_2072"/>
<dbReference type="AlphaFoldDB" id="Q3SH64"/>
<keyword evidence="2" id="KW-1185">Reference proteome</keyword>
<sequence>MREHPSSPDHTATYRGDCIMAARHSSRSLSITSEKHPHHHYARGTRKALIHHGITREGPFPGDPGEKKTVCRTTDPHGRAIIMRRNSKTTFSVWRDWSEEEKTFLEAQRARENRIKRAHAFVASWAVSVDAYREEALGNADAVLWGLESMMVDGYRGGYRLNDDAASRFVVLIDEMKHLLEAERFVMDQKLRDKHTPACVLKAAKAAEGSALAQHGDNVVPFPLDPYRSPLCLGRAASLSLQ</sequence>
<name>Q3SH64_THIDA</name>
<dbReference type="HOGENOM" id="CLU_1146770_0_0_4"/>
<dbReference type="STRING" id="292415.Tbd_2072"/>
<dbReference type="Proteomes" id="UP000008291">
    <property type="component" value="Chromosome"/>
</dbReference>
<evidence type="ECO:0000313" key="2">
    <source>
        <dbReference type="Proteomes" id="UP000008291"/>
    </source>
</evidence>
<reference evidence="1 2" key="1">
    <citation type="journal article" date="2006" name="J. Bacteriol.">
        <title>The genome sequence of the obligately chemolithoautotrophic, facultatively anaerobic bacterium Thiobacillus denitrificans.</title>
        <authorList>
            <person name="Beller H.R."/>
            <person name="Chain P.S."/>
            <person name="Letain T.E."/>
            <person name="Chakicherla A."/>
            <person name="Larimer F.W."/>
            <person name="Richardson P.M."/>
            <person name="Coleman M.A."/>
            <person name="Wood A.P."/>
            <person name="Kelly D.P."/>
        </authorList>
    </citation>
    <scope>NUCLEOTIDE SEQUENCE [LARGE SCALE GENOMIC DNA]</scope>
    <source>
        <strain evidence="1 2">ATCC 25259</strain>
    </source>
</reference>
<organism evidence="1 2">
    <name type="scientific">Thiobacillus denitrificans (strain ATCC 25259 / T1)</name>
    <dbReference type="NCBI Taxonomy" id="292415"/>
    <lineage>
        <taxon>Bacteria</taxon>
        <taxon>Pseudomonadati</taxon>
        <taxon>Pseudomonadota</taxon>
        <taxon>Betaproteobacteria</taxon>
        <taxon>Nitrosomonadales</taxon>
        <taxon>Thiobacillaceae</taxon>
        <taxon>Thiobacillus</taxon>
    </lineage>
</organism>
<dbReference type="EMBL" id="CP000116">
    <property type="protein sequence ID" value="AAZ98025.1"/>
    <property type="molecule type" value="Genomic_DNA"/>
</dbReference>
<accession>Q3SH64</accession>
<proteinExistence type="predicted"/>
<evidence type="ECO:0000313" key="1">
    <source>
        <dbReference type="EMBL" id="AAZ98025.1"/>
    </source>
</evidence>
<protein>
    <submittedName>
        <fullName evidence="1">Uncharacterized protein</fullName>
    </submittedName>
</protein>